<reference evidence="2" key="1">
    <citation type="submission" date="2010-08" db="EMBL/GenBank/DDBJ databases">
        <authorList>
            <consortium name="Caenorhabditis japonica Sequencing Consortium"/>
            <person name="Wilson R.K."/>
        </authorList>
    </citation>
    <scope>NUCLEOTIDE SEQUENCE [LARGE SCALE GENOMIC DNA]</scope>
    <source>
        <strain evidence="2">DF5081</strain>
    </source>
</reference>
<dbReference type="AlphaFoldDB" id="A0A8R1EJ97"/>
<organism evidence="1 2">
    <name type="scientific">Caenorhabditis japonica</name>
    <dbReference type="NCBI Taxonomy" id="281687"/>
    <lineage>
        <taxon>Eukaryota</taxon>
        <taxon>Metazoa</taxon>
        <taxon>Ecdysozoa</taxon>
        <taxon>Nematoda</taxon>
        <taxon>Chromadorea</taxon>
        <taxon>Rhabditida</taxon>
        <taxon>Rhabditina</taxon>
        <taxon>Rhabditomorpha</taxon>
        <taxon>Rhabditoidea</taxon>
        <taxon>Rhabditidae</taxon>
        <taxon>Peloderinae</taxon>
        <taxon>Caenorhabditis</taxon>
    </lineage>
</organism>
<dbReference type="EnsemblMetazoa" id="CJA37026.1">
    <property type="protein sequence ID" value="CJA37026.1"/>
    <property type="gene ID" value="WBGene00212873"/>
</dbReference>
<evidence type="ECO:0000313" key="2">
    <source>
        <dbReference type="Proteomes" id="UP000005237"/>
    </source>
</evidence>
<sequence>MYHSCVAGNEKAAIYRNQKIIIFRSSHFVIPLMRKFSPLAEDLSTLTKALCWNAVTSEKSEKSAATVSSAESGLDFLDEEDIPFAGFRERTISCGQSSLINYSATPGLKSFNV</sequence>
<reference evidence="1" key="2">
    <citation type="submission" date="2022-06" db="UniProtKB">
        <authorList>
            <consortium name="EnsemblMetazoa"/>
        </authorList>
    </citation>
    <scope>IDENTIFICATION</scope>
    <source>
        <strain evidence="1">DF5081</strain>
    </source>
</reference>
<proteinExistence type="predicted"/>
<evidence type="ECO:0000313" key="1">
    <source>
        <dbReference type="EnsemblMetazoa" id="CJA37026.1"/>
    </source>
</evidence>
<keyword evidence="2" id="KW-1185">Reference proteome</keyword>
<accession>A0A8R1EJ97</accession>
<name>A0A8R1EJ97_CAEJA</name>
<protein>
    <submittedName>
        <fullName evidence="1">Uncharacterized protein</fullName>
    </submittedName>
</protein>
<dbReference type="Proteomes" id="UP000005237">
    <property type="component" value="Unassembled WGS sequence"/>
</dbReference>